<dbReference type="Pfam" id="PF00370">
    <property type="entry name" value="FGGY_N"/>
    <property type="match status" value="1"/>
</dbReference>
<evidence type="ECO:0000256" key="2">
    <source>
        <dbReference type="ARBA" id="ARBA00022679"/>
    </source>
</evidence>
<gene>
    <name evidence="6" type="primary">xylB_2</name>
    <name evidence="6" type="ORF">NCTC10801_00721</name>
</gene>
<evidence type="ECO:0000313" key="7">
    <source>
        <dbReference type="Proteomes" id="UP000254649"/>
    </source>
</evidence>
<evidence type="ECO:0000259" key="4">
    <source>
        <dbReference type="Pfam" id="PF00370"/>
    </source>
</evidence>
<dbReference type="SUPFAM" id="SSF53067">
    <property type="entry name" value="Actin-like ATPase domain"/>
    <property type="match status" value="2"/>
</dbReference>
<dbReference type="Pfam" id="PF02782">
    <property type="entry name" value="FGGY_C"/>
    <property type="match status" value="1"/>
</dbReference>
<dbReference type="GO" id="GO:0004856">
    <property type="term" value="F:D-xylulokinase activity"/>
    <property type="evidence" value="ECO:0007669"/>
    <property type="project" value="UniProtKB-EC"/>
</dbReference>
<feature type="domain" description="Carbohydrate kinase FGGY C-terminal" evidence="5">
    <location>
        <begin position="275"/>
        <end position="473"/>
    </location>
</feature>
<organism evidence="6 7">
    <name type="scientific">[Actinobacillus] rossii</name>
    <dbReference type="NCBI Taxonomy" id="123820"/>
    <lineage>
        <taxon>Bacteria</taxon>
        <taxon>Pseudomonadati</taxon>
        <taxon>Pseudomonadota</taxon>
        <taxon>Gammaproteobacteria</taxon>
        <taxon>Pasteurellales</taxon>
        <taxon>Pasteurellaceae</taxon>
    </lineage>
</organism>
<dbReference type="InterPro" id="IPR018485">
    <property type="entry name" value="FGGY_C"/>
</dbReference>
<dbReference type="InterPro" id="IPR018484">
    <property type="entry name" value="FGGY_N"/>
</dbReference>
<name>A0A380TNF6_9PAST</name>
<sequence>MEHIKQLIEQGHTSLGIELGSTRIKAVLINTSGNILASGVFDWENRYENGIWTYSQDEIWQGIQTAYKNLANQVKETYQVSLKQLSAIGISAMMHGYLPFDQHGHLLTPFRTWRNNITQESSQKLTALFNYNIPQRWSISHLYQAILNKEEHVEKIDFFTTLAGYIHWQLTGKKVLGVGDASGMFPIDPQTGSYYQTMLNQFSELVSPYAYPWTIDKILPEVLVAGQSAGELTEQGAKLLDPSGQLQPGIPFCPPEGDAGTGMVATNSIRVNTGNISAGTSAFAMIVLEKPLSKVYEQLDMVTTPTGKLVAMAHANNCTSDINAWVNLFGESLKAFGVDVRPDKLYETLFLKALDGDANCGQLLAYGFYSGEHGVGLSEGCPIFMHPANSHFTLANFMRTHLYSAFGAMKLGVDILIQQENVQLKQILGHGGIFKTPNVASKILASALNVPVAVMKTANEGGAWGIALLANYMAAYQMGQTLEEYLDNTIFAQAEMTLSQPDAEIAKGYEEFIQYYQKGIPVVQSAVDTLRHSI</sequence>
<protein>
    <submittedName>
        <fullName evidence="6">Carbohydrate kinase FGGY</fullName>
        <ecNumber evidence="6">2.7.1.17</ecNumber>
    </submittedName>
</protein>
<dbReference type="EC" id="2.7.1.17" evidence="6"/>
<dbReference type="Proteomes" id="UP000254649">
    <property type="component" value="Unassembled WGS sequence"/>
</dbReference>
<evidence type="ECO:0000256" key="1">
    <source>
        <dbReference type="ARBA" id="ARBA00009156"/>
    </source>
</evidence>
<dbReference type="CDD" id="cd07809">
    <property type="entry name" value="ASKHA_NBD_FGGY_BaXK-like"/>
    <property type="match status" value="1"/>
</dbReference>
<dbReference type="PANTHER" id="PTHR43095:SF5">
    <property type="entry name" value="XYLULOSE KINASE"/>
    <property type="match status" value="1"/>
</dbReference>
<dbReference type="InterPro" id="IPR043129">
    <property type="entry name" value="ATPase_NBD"/>
</dbReference>
<keyword evidence="2 6" id="KW-0808">Transferase</keyword>
<feature type="domain" description="Carbohydrate kinase FGGY N-terminal" evidence="4">
    <location>
        <begin position="15"/>
        <end position="240"/>
    </location>
</feature>
<dbReference type="OrthoDB" id="9760563at2"/>
<dbReference type="AlphaFoldDB" id="A0A380TNF6"/>
<dbReference type="PANTHER" id="PTHR43095">
    <property type="entry name" value="SUGAR KINASE"/>
    <property type="match status" value="1"/>
</dbReference>
<keyword evidence="3 6" id="KW-0418">Kinase</keyword>
<comment type="similarity">
    <text evidence="1">Belongs to the FGGY kinase family.</text>
</comment>
<evidence type="ECO:0000256" key="3">
    <source>
        <dbReference type="ARBA" id="ARBA00022777"/>
    </source>
</evidence>
<proteinExistence type="inferred from homology"/>
<reference evidence="6 7" key="1">
    <citation type="submission" date="2018-06" db="EMBL/GenBank/DDBJ databases">
        <authorList>
            <consortium name="Pathogen Informatics"/>
            <person name="Doyle S."/>
        </authorList>
    </citation>
    <scope>NUCLEOTIDE SEQUENCE [LARGE SCALE GENOMIC DNA]</scope>
    <source>
        <strain evidence="6 7">NCTC10801</strain>
    </source>
</reference>
<keyword evidence="7" id="KW-1185">Reference proteome</keyword>
<dbReference type="EMBL" id="UFRQ01000003">
    <property type="protein sequence ID" value="SUT88964.1"/>
    <property type="molecule type" value="Genomic_DNA"/>
</dbReference>
<evidence type="ECO:0000259" key="5">
    <source>
        <dbReference type="Pfam" id="PF02782"/>
    </source>
</evidence>
<evidence type="ECO:0000313" key="6">
    <source>
        <dbReference type="EMBL" id="SUT88964.1"/>
    </source>
</evidence>
<dbReference type="InterPro" id="IPR050406">
    <property type="entry name" value="FGGY_Carb_Kinase"/>
</dbReference>
<dbReference type="Gene3D" id="3.30.420.40">
    <property type="match status" value="2"/>
</dbReference>
<accession>A0A380TNF6</accession>